<evidence type="ECO:0000313" key="1">
    <source>
        <dbReference type="EMBL" id="EET59804.1"/>
    </source>
</evidence>
<dbReference type="EMBL" id="ACCL02000015">
    <property type="protein sequence ID" value="EET59804.1"/>
    <property type="molecule type" value="Genomic_DNA"/>
</dbReference>
<name>C6LHR4_9FIRM</name>
<evidence type="ECO:0000313" key="2">
    <source>
        <dbReference type="Proteomes" id="UP000005561"/>
    </source>
</evidence>
<sequence length="43" mass="4979">MCIRLAEERAILQYLQFARTAFKESIAMLLQADDRPILQALRA</sequence>
<dbReference type="AlphaFoldDB" id="C6LHR4"/>
<comment type="caution">
    <text evidence="1">The sequence shown here is derived from an EMBL/GenBank/DDBJ whole genome shotgun (WGS) entry which is preliminary data.</text>
</comment>
<gene>
    <name evidence="1" type="ORF">BRYFOR_08178</name>
</gene>
<accession>C6LHR4</accession>
<organism evidence="1 2">
    <name type="scientific">Marvinbryantia formatexigens DSM 14469</name>
    <dbReference type="NCBI Taxonomy" id="478749"/>
    <lineage>
        <taxon>Bacteria</taxon>
        <taxon>Bacillati</taxon>
        <taxon>Bacillota</taxon>
        <taxon>Clostridia</taxon>
        <taxon>Lachnospirales</taxon>
        <taxon>Lachnospiraceae</taxon>
        <taxon>Marvinbryantia</taxon>
    </lineage>
</organism>
<proteinExistence type="predicted"/>
<dbReference type="Proteomes" id="UP000005561">
    <property type="component" value="Unassembled WGS sequence"/>
</dbReference>
<keyword evidence="2" id="KW-1185">Reference proteome</keyword>
<protein>
    <submittedName>
        <fullName evidence="1">Uncharacterized protein</fullName>
    </submittedName>
</protein>
<reference evidence="1" key="1">
    <citation type="submission" date="2009-07" db="EMBL/GenBank/DDBJ databases">
        <authorList>
            <person name="Weinstock G."/>
            <person name="Sodergren E."/>
            <person name="Clifton S."/>
            <person name="Fulton L."/>
            <person name="Fulton B."/>
            <person name="Courtney L."/>
            <person name="Fronick C."/>
            <person name="Harrison M."/>
            <person name="Strong C."/>
            <person name="Farmer C."/>
            <person name="Delahaunty K."/>
            <person name="Markovic C."/>
            <person name="Hall O."/>
            <person name="Minx P."/>
            <person name="Tomlinson C."/>
            <person name="Mitreva M."/>
            <person name="Nelson J."/>
            <person name="Hou S."/>
            <person name="Wollam A."/>
            <person name="Pepin K.H."/>
            <person name="Johnson M."/>
            <person name="Bhonagiri V."/>
            <person name="Nash W.E."/>
            <person name="Warren W."/>
            <person name="Chinwalla A."/>
            <person name="Mardis E.R."/>
            <person name="Wilson R.K."/>
        </authorList>
    </citation>
    <scope>NUCLEOTIDE SEQUENCE [LARGE SCALE GENOMIC DNA]</scope>
    <source>
        <strain evidence="1">DSM 14469</strain>
    </source>
</reference>